<name>A0A2S3GYX3_9POAL</name>
<reference evidence="8" key="1">
    <citation type="submission" date="2018-04" db="EMBL/GenBank/DDBJ databases">
        <title>WGS assembly of Panicum hallii.</title>
        <authorList>
            <person name="Lovell J."/>
            <person name="Jenkins J."/>
            <person name="Lowry D."/>
            <person name="Mamidi S."/>
            <person name="Sreedasyam A."/>
            <person name="Weng X."/>
            <person name="Barry K."/>
            <person name="Bonette J."/>
            <person name="Campitelli B."/>
            <person name="Daum C."/>
            <person name="Gordon S."/>
            <person name="Gould B."/>
            <person name="Lipzen A."/>
            <person name="Macqueen A."/>
            <person name="Palacio-Mejia J."/>
            <person name="Plott C."/>
            <person name="Shakirov E."/>
            <person name="Shu S."/>
            <person name="Yoshinaga Y."/>
            <person name="Zane M."/>
            <person name="Rokhsar D."/>
            <person name="Grimwood J."/>
            <person name="Schmutz J."/>
            <person name="Juenger T."/>
        </authorList>
    </citation>
    <scope>NUCLEOTIDE SEQUENCE [LARGE SCALE GENOMIC DNA]</scope>
    <source>
        <strain evidence="8">FIL2</strain>
    </source>
</reference>
<sequence>MAFWGVEVKPGKPYTHTYQADHGRLRVCQATLSNCDVSGRTVLQCNVGNKIPIKLCSLNPSLAEMCHLEIELEEVDDVVFSVIGQSSIHLSGYYVRASSRSNAGDDESESYGEDIGQSDTDEEHDANEDSYESDFIDDRDVIDVSDDECSSPHRRKQASGKQTRKAERRRRLKKHQVDSTDDDDSPVMKPAVKHNARAIFDSGSDEDNVPISVALSKKDSAKVAVKHDAPSIFDSCSDEEDNDVTLSKKDSTKVSEETNLQNGQTNDGTKKNSDDRKRKSSAISEDPASSMDIEDANAPSVSKQGSDIKKKSKKKMKKQSGGKDEKQSNIRTLDDGLMVEDLSTGNIDAKVASDGCKVYIKYVGMLKEGKIVESNLSEKPYKFKLGAGKVIRGWDVGIRGMRVGEKRRLTVPPSMCSGGKSVVEVPKNSSVIYEIELVKVK</sequence>
<dbReference type="GO" id="GO:0003755">
    <property type="term" value="F:peptidyl-prolyl cis-trans isomerase activity"/>
    <property type="evidence" value="ECO:0007669"/>
    <property type="project" value="UniProtKB-KW"/>
</dbReference>
<feature type="compositionally biased region" description="Polar residues" evidence="6">
    <location>
        <begin position="257"/>
        <end position="267"/>
    </location>
</feature>
<dbReference type="Gene3D" id="3.10.50.40">
    <property type="match status" value="1"/>
</dbReference>
<evidence type="ECO:0000313" key="8">
    <source>
        <dbReference type="EMBL" id="PAN11676.1"/>
    </source>
</evidence>
<dbReference type="InterPro" id="IPR001179">
    <property type="entry name" value="PPIase_FKBP_dom"/>
</dbReference>
<dbReference type="Pfam" id="PF17800">
    <property type="entry name" value="NPL"/>
    <property type="match status" value="1"/>
</dbReference>
<dbReference type="EC" id="5.2.1.8" evidence="2 5"/>
<dbReference type="SUPFAM" id="SSF54534">
    <property type="entry name" value="FKBP-like"/>
    <property type="match status" value="1"/>
</dbReference>
<evidence type="ECO:0000256" key="3">
    <source>
        <dbReference type="ARBA" id="ARBA00023110"/>
    </source>
</evidence>
<evidence type="ECO:0000256" key="6">
    <source>
        <dbReference type="SAM" id="MobiDB-lite"/>
    </source>
</evidence>
<feature type="compositionally biased region" description="Basic and acidic residues" evidence="6">
    <location>
        <begin position="246"/>
        <end position="256"/>
    </location>
</feature>
<evidence type="ECO:0000256" key="1">
    <source>
        <dbReference type="ARBA" id="ARBA00000971"/>
    </source>
</evidence>
<organism evidence="8">
    <name type="scientific">Panicum hallii</name>
    <dbReference type="NCBI Taxonomy" id="206008"/>
    <lineage>
        <taxon>Eukaryota</taxon>
        <taxon>Viridiplantae</taxon>
        <taxon>Streptophyta</taxon>
        <taxon>Embryophyta</taxon>
        <taxon>Tracheophyta</taxon>
        <taxon>Spermatophyta</taxon>
        <taxon>Magnoliopsida</taxon>
        <taxon>Liliopsida</taxon>
        <taxon>Poales</taxon>
        <taxon>Poaceae</taxon>
        <taxon>PACMAD clade</taxon>
        <taxon>Panicoideae</taxon>
        <taxon>Panicodae</taxon>
        <taxon>Paniceae</taxon>
        <taxon>Panicinae</taxon>
        <taxon>Panicum</taxon>
        <taxon>Panicum sect. Panicum</taxon>
    </lineage>
</organism>
<dbReference type="PANTHER" id="PTHR43811:SF48">
    <property type="entry name" value="PEPTIDYL-PROLYL CIS-TRANS ISOMERASE FKBP43"/>
    <property type="match status" value="1"/>
</dbReference>
<dbReference type="PROSITE" id="PS50059">
    <property type="entry name" value="FKBP_PPIASE"/>
    <property type="match status" value="1"/>
</dbReference>
<evidence type="ECO:0000256" key="4">
    <source>
        <dbReference type="ARBA" id="ARBA00023235"/>
    </source>
</evidence>
<feature type="compositionally biased region" description="Basic residues" evidence="6">
    <location>
        <begin position="152"/>
        <end position="174"/>
    </location>
</feature>
<dbReference type="Pfam" id="PF00254">
    <property type="entry name" value="FKBP_C"/>
    <property type="match status" value="1"/>
</dbReference>
<gene>
    <name evidence="8" type="ORF">PAHAL_2G209900</name>
</gene>
<dbReference type="AlphaFoldDB" id="A0A2S3GYX3"/>
<protein>
    <recommendedName>
        <fullName evidence="2 5">peptidylprolyl isomerase</fullName>
        <ecNumber evidence="2 5">5.2.1.8</ecNumber>
    </recommendedName>
</protein>
<feature type="region of interest" description="Disordered" evidence="6">
    <location>
        <begin position="99"/>
        <end position="189"/>
    </location>
</feature>
<dbReference type="PANTHER" id="PTHR43811">
    <property type="entry name" value="FKBP-TYPE PEPTIDYL-PROLYL CIS-TRANS ISOMERASE FKPA"/>
    <property type="match status" value="1"/>
</dbReference>
<feature type="domain" description="PPIase FKBP-type" evidence="7">
    <location>
        <begin position="355"/>
        <end position="441"/>
    </location>
</feature>
<evidence type="ECO:0000256" key="5">
    <source>
        <dbReference type="PROSITE-ProRule" id="PRU00277"/>
    </source>
</evidence>
<dbReference type="EMBL" id="CM008047">
    <property type="protein sequence ID" value="PAN11676.1"/>
    <property type="molecule type" value="Genomic_DNA"/>
</dbReference>
<feature type="compositionally biased region" description="Acidic residues" evidence="6">
    <location>
        <begin position="119"/>
        <end position="135"/>
    </location>
</feature>
<keyword evidence="4 5" id="KW-0413">Isomerase</keyword>
<dbReference type="InterPro" id="IPR046357">
    <property type="entry name" value="PPIase_dom_sf"/>
</dbReference>
<feature type="compositionally biased region" description="Basic and acidic residues" evidence="6">
    <location>
        <begin position="268"/>
        <end position="277"/>
    </location>
</feature>
<evidence type="ECO:0000259" key="7">
    <source>
        <dbReference type="PROSITE" id="PS50059"/>
    </source>
</evidence>
<accession>A0A2S3GYX3</accession>
<feature type="region of interest" description="Disordered" evidence="6">
    <location>
        <begin position="217"/>
        <end position="332"/>
    </location>
</feature>
<feature type="compositionally biased region" description="Basic and acidic residues" evidence="6">
    <location>
        <begin position="321"/>
        <end position="332"/>
    </location>
</feature>
<comment type="catalytic activity">
    <reaction evidence="1 5">
        <text>[protein]-peptidylproline (omega=180) = [protein]-peptidylproline (omega=0)</text>
        <dbReference type="Rhea" id="RHEA:16237"/>
        <dbReference type="Rhea" id="RHEA-COMP:10747"/>
        <dbReference type="Rhea" id="RHEA-COMP:10748"/>
        <dbReference type="ChEBI" id="CHEBI:83833"/>
        <dbReference type="ChEBI" id="CHEBI:83834"/>
        <dbReference type="EC" id="5.2.1.8"/>
    </reaction>
</comment>
<proteinExistence type="predicted"/>
<dbReference type="Gramene" id="PAN11676">
    <property type="protein sequence ID" value="PAN11676"/>
    <property type="gene ID" value="PAHAL_2G209900"/>
</dbReference>
<feature type="compositionally biased region" description="Basic residues" evidence="6">
    <location>
        <begin position="310"/>
        <end position="320"/>
    </location>
</feature>
<dbReference type="Gene3D" id="2.60.120.340">
    <property type="entry name" value="Nucleoplasmin core domain"/>
    <property type="match status" value="1"/>
</dbReference>
<feature type="compositionally biased region" description="Basic and acidic residues" evidence="6">
    <location>
        <begin position="217"/>
        <end position="229"/>
    </location>
</feature>
<keyword evidence="3 5" id="KW-0697">Rotamase</keyword>
<evidence type="ECO:0000256" key="2">
    <source>
        <dbReference type="ARBA" id="ARBA00013194"/>
    </source>
</evidence>
<dbReference type="Proteomes" id="UP000243499">
    <property type="component" value="Chromosome 2"/>
</dbReference>
<dbReference type="InterPro" id="IPR041232">
    <property type="entry name" value="NPL"/>
</dbReference>